<keyword evidence="2" id="KW-0378">Hydrolase</keyword>
<gene>
    <name evidence="2" type="primary">DEGP14_1</name>
    <name evidence="2" type="ORF">CK203_040766</name>
</gene>
<dbReference type="AlphaFoldDB" id="A0A438HF39"/>
<dbReference type="GO" id="GO:0006508">
    <property type="term" value="P:proteolysis"/>
    <property type="evidence" value="ECO:0007669"/>
    <property type="project" value="UniProtKB-KW"/>
</dbReference>
<dbReference type="Proteomes" id="UP000288805">
    <property type="component" value="Unassembled WGS sequence"/>
</dbReference>
<name>A0A438HF39_VITVI</name>
<dbReference type="SUPFAM" id="SSF50494">
    <property type="entry name" value="Trypsin-like serine proteases"/>
    <property type="match status" value="1"/>
</dbReference>
<sequence length="315" mass="34119">MELLSRFAVYMLSLDLHCSCYGLFGLATFSYKGMARISTMNSVLRKVSVAAAASGLLYLCRDSDSSELQIFFELLSFSLFQVLVLITDDVKNQRPNILTLFGKCILRLNSLEFANKSRMNLNARNNGINICSGTISRAIVEAMANCSRYNSSFFIPFTGRCLAIWFLLSLVIIWSSKFFFSGNLPPIFSRIGPVPSADVNKEAFGKVGDGVKPSCGFLGRDSIANAAAMVGPAVVNISVPQGFNGMTIGKSIGSGTIIDPDGTILTCAHVVVDFHGLNDSSKGKVDFSCTQGIIIKSLNGTQHNCQQLIVHQHKA</sequence>
<organism evidence="2 3">
    <name type="scientific">Vitis vinifera</name>
    <name type="common">Grape</name>
    <dbReference type="NCBI Taxonomy" id="29760"/>
    <lineage>
        <taxon>Eukaryota</taxon>
        <taxon>Viridiplantae</taxon>
        <taxon>Streptophyta</taxon>
        <taxon>Embryophyta</taxon>
        <taxon>Tracheophyta</taxon>
        <taxon>Spermatophyta</taxon>
        <taxon>Magnoliopsida</taxon>
        <taxon>eudicotyledons</taxon>
        <taxon>Gunneridae</taxon>
        <taxon>Pentapetalae</taxon>
        <taxon>rosids</taxon>
        <taxon>Vitales</taxon>
        <taxon>Vitaceae</taxon>
        <taxon>Viteae</taxon>
        <taxon>Vitis</taxon>
    </lineage>
</organism>
<dbReference type="PANTHER" id="PTHR22939">
    <property type="entry name" value="SERINE PROTEASE FAMILY S1C HTRA-RELATED"/>
    <property type="match status" value="1"/>
</dbReference>
<evidence type="ECO:0000256" key="1">
    <source>
        <dbReference type="SAM" id="Phobius"/>
    </source>
</evidence>
<protein>
    <submittedName>
        <fullName evidence="2">Putative protease Do-like 14</fullName>
    </submittedName>
</protein>
<evidence type="ECO:0000313" key="2">
    <source>
        <dbReference type="EMBL" id="RVW83081.1"/>
    </source>
</evidence>
<comment type="caution">
    <text evidence="2">The sequence shown here is derived from an EMBL/GenBank/DDBJ whole genome shotgun (WGS) entry which is preliminary data.</text>
</comment>
<feature type="transmembrane region" description="Helical" evidence="1">
    <location>
        <begin position="153"/>
        <end position="174"/>
    </location>
</feature>
<keyword evidence="1" id="KW-1133">Transmembrane helix</keyword>
<feature type="transmembrane region" description="Helical" evidence="1">
    <location>
        <begin position="68"/>
        <end position="86"/>
    </location>
</feature>
<dbReference type="InterPro" id="IPR009003">
    <property type="entry name" value="Peptidase_S1_PA"/>
</dbReference>
<accession>A0A438HF39</accession>
<dbReference type="Gene3D" id="2.40.10.10">
    <property type="entry name" value="Trypsin-like serine proteases"/>
    <property type="match status" value="1"/>
</dbReference>
<dbReference type="PANTHER" id="PTHR22939:SF125">
    <property type="entry name" value="PROTEASE DO-LIKE 14-RELATED"/>
    <property type="match status" value="1"/>
</dbReference>
<dbReference type="EMBL" id="QGNW01000232">
    <property type="protein sequence ID" value="RVW83081.1"/>
    <property type="molecule type" value="Genomic_DNA"/>
</dbReference>
<keyword evidence="2" id="KW-0645">Protease</keyword>
<feature type="transmembrane region" description="Helical" evidence="1">
    <location>
        <begin position="7"/>
        <end position="31"/>
    </location>
</feature>
<dbReference type="InterPro" id="IPR043504">
    <property type="entry name" value="Peptidase_S1_PA_chymotrypsin"/>
</dbReference>
<dbReference type="GO" id="GO:0008233">
    <property type="term" value="F:peptidase activity"/>
    <property type="evidence" value="ECO:0007669"/>
    <property type="project" value="UniProtKB-KW"/>
</dbReference>
<reference evidence="2 3" key="1">
    <citation type="journal article" date="2018" name="PLoS Genet.">
        <title>Population sequencing reveals clonal diversity and ancestral inbreeding in the grapevine cultivar Chardonnay.</title>
        <authorList>
            <person name="Roach M.J."/>
            <person name="Johnson D.L."/>
            <person name="Bohlmann J."/>
            <person name="van Vuuren H.J."/>
            <person name="Jones S.J."/>
            <person name="Pretorius I.S."/>
            <person name="Schmidt S.A."/>
            <person name="Borneman A.R."/>
        </authorList>
    </citation>
    <scope>NUCLEOTIDE SEQUENCE [LARGE SCALE GENOMIC DNA]</scope>
    <source>
        <strain evidence="3">cv. Chardonnay</strain>
        <tissue evidence="2">Leaf</tissue>
    </source>
</reference>
<keyword evidence="1" id="KW-0472">Membrane</keyword>
<keyword evidence="1" id="KW-0812">Transmembrane</keyword>
<proteinExistence type="predicted"/>
<evidence type="ECO:0000313" key="3">
    <source>
        <dbReference type="Proteomes" id="UP000288805"/>
    </source>
</evidence>